<dbReference type="Pfam" id="PF10754">
    <property type="entry name" value="DUF2569"/>
    <property type="match status" value="1"/>
</dbReference>
<comment type="caution">
    <text evidence="2">The sequence shown here is derived from an EMBL/GenBank/DDBJ whole genome shotgun (WGS) entry which is preliminary data.</text>
</comment>
<feature type="transmembrane region" description="Helical" evidence="1">
    <location>
        <begin position="136"/>
        <end position="153"/>
    </location>
</feature>
<proteinExistence type="predicted"/>
<reference evidence="2" key="1">
    <citation type="journal article" date="2023" name="Front. Microbiol.">
        <title>Phylogeography and host specificity of Pasteurellaceae pathogenic to sea-farmed fish in the north-east Atlantic.</title>
        <authorList>
            <person name="Gulla S."/>
            <person name="Colquhoun D.J."/>
            <person name="Olsen A.B."/>
            <person name="Spilsberg B."/>
            <person name="Lagesen K."/>
            <person name="Aakesson C.P."/>
            <person name="Strom S."/>
            <person name="Manji F."/>
            <person name="Birkbeck T.H."/>
            <person name="Nilsen H.K."/>
        </authorList>
    </citation>
    <scope>NUCLEOTIDE SEQUENCE</scope>
    <source>
        <strain evidence="2">VIB1234</strain>
    </source>
</reference>
<sequence>MSLEVKKKRTQEIGGWLVLLGITIILSFLKIIYFISQNLYPFLNDGYLELFTSTNSEYYIPYFMPLFIFELTFNIIFLLLWFYVCALFFSKNYKFPKYYIYILLANLGFVTSDTFLSFSVMNGFMPNSEFFDKETITPIIKLIISCAIWIPYLKYSKRVKNTFVEKKPIE</sequence>
<evidence type="ECO:0000313" key="3">
    <source>
        <dbReference type="Proteomes" id="UP001230466"/>
    </source>
</evidence>
<dbReference type="EMBL" id="JASAYJ010000018">
    <property type="protein sequence ID" value="MDP8187739.1"/>
    <property type="molecule type" value="Genomic_DNA"/>
</dbReference>
<gene>
    <name evidence="2" type="ORF">QJU78_08170</name>
</gene>
<organism evidence="2 3">
    <name type="scientific">Pasteurella atlantica</name>
    <dbReference type="NCBI Taxonomy" id="2827233"/>
    <lineage>
        <taxon>Bacteria</taxon>
        <taxon>Pseudomonadati</taxon>
        <taxon>Pseudomonadota</taxon>
        <taxon>Gammaproteobacteria</taxon>
        <taxon>Pasteurellales</taxon>
        <taxon>Pasteurellaceae</taxon>
        <taxon>Pasteurella</taxon>
    </lineage>
</organism>
<keyword evidence="1" id="KW-0472">Membrane</keyword>
<feature type="transmembrane region" description="Helical" evidence="1">
    <location>
        <begin position="60"/>
        <end position="86"/>
    </location>
</feature>
<dbReference type="RefSeq" id="WP_211598689.1">
    <property type="nucleotide sequence ID" value="NZ_JAGRQI010000017.1"/>
</dbReference>
<dbReference type="AlphaFoldDB" id="A0AAW8CRQ1"/>
<keyword evidence="1" id="KW-0812">Transmembrane</keyword>
<dbReference type="Proteomes" id="UP001230466">
    <property type="component" value="Unassembled WGS sequence"/>
</dbReference>
<dbReference type="InterPro" id="IPR019690">
    <property type="entry name" value="DUF2569"/>
</dbReference>
<name>A0AAW8CRQ1_9PAST</name>
<dbReference type="GeneID" id="300270715"/>
<evidence type="ECO:0000313" key="2">
    <source>
        <dbReference type="EMBL" id="MDP8187739.1"/>
    </source>
</evidence>
<protein>
    <submittedName>
        <fullName evidence="2">DUF2569 domain-containing protein</fullName>
    </submittedName>
</protein>
<accession>A0AAW8CRQ1</accession>
<feature type="transmembrane region" description="Helical" evidence="1">
    <location>
        <begin position="98"/>
        <end position="116"/>
    </location>
</feature>
<feature type="transmembrane region" description="Helical" evidence="1">
    <location>
        <begin position="16"/>
        <end position="40"/>
    </location>
</feature>
<evidence type="ECO:0000256" key="1">
    <source>
        <dbReference type="SAM" id="Phobius"/>
    </source>
</evidence>
<keyword evidence="1" id="KW-1133">Transmembrane helix</keyword>